<dbReference type="AlphaFoldDB" id="A0A149W0A3"/>
<dbReference type="EMBL" id="LRRD01000007">
    <property type="protein sequence ID" value="KXW58915.1"/>
    <property type="molecule type" value="Genomic_DNA"/>
</dbReference>
<dbReference type="STRING" id="1789004.FEMY_04340"/>
<gene>
    <name evidence="1" type="ORF">FEMY_04340</name>
</gene>
<organism evidence="1 2">
    <name type="scientific">Ferrovum myxofaciens</name>
    <dbReference type="NCBI Taxonomy" id="416213"/>
    <lineage>
        <taxon>Bacteria</taxon>
        <taxon>Pseudomonadati</taxon>
        <taxon>Pseudomonadota</taxon>
        <taxon>Betaproteobacteria</taxon>
        <taxon>Ferrovales</taxon>
        <taxon>Ferrovaceae</taxon>
        <taxon>Ferrovum</taxon>
    </lineage>
</organism>
<dbReference type="PATRIC" id="fig|1789004.3.peg.435"/>
<comment type="caution">
    <text evidence="1">The sequence shown here is derived from an EMBL/GenBank/DDBJ whole genome shotgun (WGS) entry which is preliminary data.</text>
</comment>
<dbReference type="Proteomes" id="UP000075653">
    <property type="component" value="Unassembled WGS sequence"/>
</dbReference>
<reference evidence="1 2" key="1">
    <citation type="submission" date="2016-01" db="EMBL/GenBank/DDBJ databases">
        <title>Genome sequence of the acidophilic iron oxidising Ferrovum strain Z-31.</title>
        <authorList>
            <person name="Poehlein A."/>
            <person name="Ullrich S.R."/>
            <person name="Schloemann M."/>
            <person name="Muehling M."/>
            <person name="Daniel R."/>
        </authorList>
    </citation>
    <scope>NUCLEOTIDE SEQUENCE [LARGE SCALE GENOMIC DNA]</scope>
    <source>
        <strain evidence="1 2">Z-31</strain>
    </source>
</reference>
<evidence type="ECO:0000313" key="1">
    <source>
        <dbReference type="EMBL" id="KXW58915.1"/>
    </source>
</evidence>
<sequence>MSIPNSFNGKTRRHTWDYRNEQGEIIGHVARYDGDGKKDIAPFFRRISGYLSLHFLSFHSTSREHPPANNVDEMT</sequence>
<evidence type="ECO:0000313" key="2">
    <source>
        <dbReference type="Proteomes" id="UP000075653"/>
    </source>
</evidence>
<accession>A0A149W0A3</accession>
<keyword evidence="2" id="KW-1185">Reference proteome</keyword>
<protein>
    <submittedName>
        <fullName evidence="1">Uncharacterized protein</fullName>
    </submittedName>
</protein>
<name>A0A149W0A3_9PROT</name>
<proteinExistence type="predicted"/>